<dbReference type="EMBL" id="CP049057">
    <property type="protein sequence ID" value="QIE60668.1"/>
    <property type="molecule type" value="Genomic_DNA"/>
</dbReference>
<dbReference type="KEGG" id="mgel:G5B37_14190"/>
<accession>A0A6G6GQ40</accession>
<evidence type="ECO:0000259" key="1">
    <source>
        <dbReference type="Pfam" id="PF13474"/>
    </source>
</evidence>
<reference evidence="2 3" key="1">
    <citation type="submission" date="2020-02" db="EMBL/GenBank/DDBJ databases">
        <title>Complete genome sequence of Flavobacteriaceae bacterium.</title>
        <authorList>
            <person name="Kim S.-J."/>
            <person name="Kim Y.-S."/>
            <person name="Kim K.-H."/>
        </authorList>
    </citation>
    <scope>NUCLEOTIDE SEQUENCE [LARGE SCALE GENOMIC DNA]</scope>
    <source>
        <strain evidence="2 3">RR4-40</strain>
    </source>
</reference>
<dbReference type="AlphaFoldDB" id="A0A6G6GQ40"/>
<dbReference type="InterPro" id="IPR037401">
    <property type="entry name" value="SnoaL-like"/>
</dbReference>
<gene>
    <name evidence="2" type="ORF">G5B37_14190</name>
</gene>
<dbReference type="RefSeq" id="WP_164680679.1">
    <property type="nucleotide sequence ID" value="NZ_CP049057.1"/>
</dbReference>
<keyword evidence="3" id="KW-1185">Reference proteome</keyword>
<dbReference type="Gene3D" id="3.10.450.50">
    <property type="match status" value="1"/>
</dbReference>
<dbReference type="Pfam" id="PF13474">
    <property type="entry name" value="SnoaL_3"/>
    <property type="match status" value="1"/>
</dbReference>
<sequence length="169" mass="19678">MTLIIQHSRYIITMLILATFLTSCVEQTEEKKMVVANTSNTTAFLNVMQKHLDAVSNRDLETLKSTMAPNGKMQLILPQSEIFEGVDSFMDYHRAWFKDSLWTFETRILNTEVDQNLGMAITEVVYREPERNGEPYFNRMIVSYTLEKIDDHWYIIKDHASSVEKSTDK</sequence>
<dbReference type="SUPFAM" id="SSF54427">
    <property type="entry name" value="NTF2-like"/>
    <property type="match status" value="1"/>
</dbReference>
<organism evidence="2 3">
    <name type="scientific">Rasiella rasia</name>
    <dbReference type="NCBI Taxonomy" id="2744027"/>
    <lineage>
        <taxon>Bacteria</taxon>
        <taxon>Pseudomonadati</taxon>
        <taxon>Bacteroidota</taxon>
        <taxon>Flavobacteriia</taxon>
        <taxon>Flavobacteriales</taxon>
        <taxon>Flavobacteriaceae</taxon>
        <taxon>Rasiella</taxon>
    </lineage>
</organism>
<feature type="domain" description="SnoaL-like" evidence="1">
    <location>
        <begin position="46"/>
        <end position="162"/>
    </location>
</feature>
<name>A0A6G6GQ40_9FLAO</name>
<evidence type="ECO:0000313" key="2">
    <source>
        <dbReference type="EMBL" id="QIE60668.1"/>
    </source>
</evidence>
<proteinExistence type="predicted"/>
<dbReference type="InterPro" id="IPR032710">
    <property type="entry name" value="NTF2-like_dom_sf"/>
</dbReference>
<dbReference type="Proteomes" id="UP000505306">
    <property type="component" value="Chromosome"/>
</dbReference>
<protein>
    <submittedName>
        <fullName evidence="2">Nuclear transport factor 2 family protein</fullName>
    </submittedName>
</protein>
<evidence type="ECO:0000313" key="3">
    <source>
        <dbReference type="Proteomes" id="UP000505306"/>
    </source>
</evidence>